<evidence type="ECO:0000313" key="2">
    <source>
        <dbReference type="EMBL" id="MBO3741937.1"/>
    </source>
</evidence>
<accession>A0ABS3UTQ5</accession>
<protein>
    <submittedName>
        <fullName evidence="2">Uncharacterized protein</fullName>
    </submittedName>
</protein>
<gene>
    <name evidence="2" type="ORF">J5X75_30965</name>
</gene>
<sequence length="94" mass="10034">MLPGSGQGAATGHYSGHQHRRYATVNGGTRVHRSVDAVDGHSSADAIQAVPWSVHTLAIAAADVRTAVLWDNRTDEVEELRRFASSVPSLGEML</sequence>
<evidence type="ECO:0000313" key="3">
    <source>
        <dbReference type="Proteomes" id="UP000679690"/>
    </source>
</evidence>
<comment type="caution">
    <text evidence="2">The sequence shown here is derived from an EMBL/GenBank/DDBJ whole genome shotgun (WGS) entry which is preliminary data.</text>
</comment>
<dbReference type="RefSeq" id="WP_208471084.1">
    <property type="nucleotide sequence ID" value="NZ_JAGFNS010000024.1"/>
</dbReference>
<evidence type="ECO:0000256" key="1">
    <source>
        <dbReference type="SAM" id="MobiDB-lite"/>
    </source>
</evidence>
<dbReference type="EMBL" id="JAGFNS010000024">
    <property type="protein sequence ID" value="MBO3741937.1"/>
    <property type="molecule type" value="Genomic_DNA"/>
</dbReference>
<name>A0ABS3UTQ5_9ACTN</name>
<organism evidence="2 3">
    <name type="scientific">Actinoplanes flavus</name>
    <dbReference type="NCBI Taxonomy" id="2820290"/>
    <lineage>
        <taxon>Bacteria</taxon>
        <taxon>Bacillati</taxon>
        <taxon>Actinomycetota</taxon>
        <taxon>Actinomycetes</taxon>
        <taxon>Micromonosporales</taxon>
        <taxon>Micromonosporaceae</taxon>
        <taxon>Actinoplanes</taxon>
    </lineage>
</organism>
<dbReference type="Proteomes" id="UP000679690">
    <property type="component" value="Unassembled WGS sequence"/>
</dbReference>
<reference evidence="2 3" key="1">
    <citation type="submission" date="2021-03" db="EMBL/GenBank/DDBJ databases">
        <title>Actinoplanes flavus sp. nov., a novel actinomycete isolated from Coconut Palm rhizosphere soil.</title>
        <authorList>
            <person name="Luo X."/>
        </authorList>
    </citation>
    <scope>NUCLEOTIDE SEQUENCE [LARGE SCALE GENOMIC DNA]</scope>
    <source>
        <strain evidence="2 3">NEAU-H7</strain>
    </source>
</reference>
<feature type="region of interest" description="Disordered" evidence="1">
    <location>
        <begin position="1"/>
        <end position="22"/>
    </location>
</feature>
<proteinExistence type="predicted"/>
<keyword evidence="3" id="KW-1185">Reference proteome</keyword>